<keyword evidence="3" id="KW-1185">Reference proteome</keyword>
<reference evidence="2 3" key="1">
    <citation type="submission" date="2018-02" db="EMBL/GenBank/DDBJ databases">
        <title>Draft genome of wild Prunus yedoensis var. nudiflora.</title>
        <authorList>
            <person name="Baek S."/>
            <person name="Kim J.-H."/>
            <person name="Choi K."/>
            <person name="Kim G.-B."/>
            <person name="Cho A."/>
            <person name="Jang H."/>
            <person name="Shin C.-H."/>
            <person name="Yu H.-J."/>
            <person name="Mun J.-H."/>
        </authorList>
    </citation>
    <scope>NUCLEOTIDE SEQUENCE [LARGE SCALE GENOMIC DNA]</scope>
    <source>
        <strain evidence="3">cv. Jeju island</strain>
        <tissue evidence="2">Leaf</tissue>
    </source>
</reference>
<sequence>MPSVVYLQTTQNKGNDVSVFVLRYNNKEKFATVTQRKQRLTNKSRCSSRWVTGQIAADVSEGKKQFAASFDDAADVLGKSTSLSGKANISKAIALFAGSLKLRCTCPFKGNFIMPNPIRTRGLLPSWMLKGFQCDREVNSYFTLGEGFFILGCLDQIKRHLLLAPSHKRISWSKGTKPKLIGIGLVHISLKTRSKLLGLSTMPSKHLQHKFNPRGLPPPHPPHQSATN</sequence>
<dbReference type="EMBL" id="PJQY01003609">
    <property type="protein sequence ID" value="PQM35922.1"/>
    <property type="molecule type" value="Genomic_DNA"/>
</dbReference>
<proteinExistence type="predicted"/>
<organism evidence="2 3">
    <name type="scientific">Prunus yedoensis var. nudiflora</name>
    <dbReference type="NCBI Taxonomy" id="2094558"/>
    <lineage>
        <taxon>Eukaryota</taxon>
        <taxon>Viridiplantae</taxon>
        <taxon>Streptophyta</taxon>
        <taxon>Embryophyta</taxon>
        <taxon>Tracheophyta</taxon>
        <taxon>Spermatophyta</taxon>
        <taxon>Magnoliopsida</taxon>
        <taxon>eudicotyledons</taxon>
        <taxon>Gunneridae</taxon>
        <taxon>Pentapetalae</taxon>
        <taxon>rosids</taxon>
        <taxon>fabids</taxon>
        <taxon>Rosales</taxon>
        <taxon>Rosaceae</taxon>
        <taxon>Amygdaloideae</taxon>
        <taxon>Amygdaleae</taxon>
        <taxon>Prunus</taxon>
    </lineage>
</organism>
<feature type="region of interest" description="Disordered" evidence="1">
    <location>
        <begin position="206"/>
        <end position="228"/>
    </location>
</feature>
<comment type="caution">
    <text evidence="2">The sequence shown here is derived from an EMBL/GenBank/DDBJ whole genome shotgun (WGS) entry which is preliminary data.</text>
</comment>
<name>A0A314UGK8_PRUYE</name>
<protein>
    <submittedName>
        <fullName evidence="2">Uncharacterized protein</fullName>
    </submittedName>
</protein>
<evidence type="ECO:0000256" key="1">
    <source>
        <dbReference type="SAM" id="MobiDB-lite"/>
    </source>
</evidence>
<dbReference type="AlphaFoldDB" id="A0A314UGK8"/>
<evidence type="ECO:0000313" key="2">
    <source>
        <dbReference type="EMBL" id="PQM35922.1"/>
    </source>
</evidence>
<evidence type="ECO:0000313" key="3">
    <source>
        <dbReference type="Proteomes" id="UP000250321"/>
    </source>
</evidence>
<gene>
    <name evidence="2" type="ORF">Pyn_04536</name>
</gene>
<dbReference type="Proteomes" id="UP000250321">
    <property type="component" value="Unassembled WGS sequence"/>
</dbReference>
<accession>A0A314UGK8</accession>